<dbReference type="InterPro" id="IPR011006">
    <property type="entry name" value="CheY-like_superfamily"/>
</dbReference>
<evidence type="ECO:0000256" key="5">
    <source>
        <dbReference type="PROSITE-ProRule" id="PRU00169"/>
    </source>
</evidence>
<evidence type="ECO:0000256" key="1">
    <source>
        <dbReference type="ARBA" id="ARBA00023012"/>
    </source>
</evidence>
<evidence type="ECO:0000259" key="6">
    <source>
        <dbReference type="PROSITE" id="PS50110"/>
    </source>
</evidence>
<dbReference type="SMART" id="SM01043">
    <property type="entry name" value="BTAD"/>
    <property type="match status" value="1"/>
</dbReference>
<evidence type="ECO:0000256" key="3">
    <source>
        <dbReference type="ARBA" id="ARBA00023125"/>
    </source>
</evidence>
<name>A0ABV8SCW2_9BACL</name>
<comment type="caution">
    <text evidence="7">The sequence shown here is derived from an EMBL/GenBank/DDBJ whole genome shotgun (WGS) entry which is preliminary data.</text>
</comment>
<dbReference type="Gene3D" id="3.40.50.2300">
    <property type="match status" value="1"/>
</dbReference>
<dbReference type="InterPro" id="IPR001789">
    <property type="entry name" value="Sig_transdc_resp-reg_receiver"/>
</dbReference>
<dbReference type="SMART" id="SM00448">
    <property type="entry name" value="REC"/>
    <property type="match status" value="1"/>
</dbReference>
<evidence type="ECO:0000256" key="2">
    <source>
        <dbReference type="ARBA" id="ARBA00023015"/>
    </source>
</evidence>
<dbReference type="InterPro" id="IPR051677">
    <property type="entry name" value="AfsR-DnrI-RedD_regulator"/>
</dbReference>
<reference evidence="8" key="1">
    <citation type="journal article" date="2019" name="Int. J. Syst. Evol. Microbiol.">
        <title>The Global Catalogue of Microorganisms (GCM) 10K type strain sequencing project: providing services to taxonomists for standard genome sequencing and annotation.</title>
        <authorList>
            <consortium name="The Broad Institute Genomics Platform"/>
            <consortium name="The Broad Institute Genome Sequencing Center for Infectious Disease"/>
            <person name="Wu L."/>
            <person name="Ma J."/>
        </authorList>
    </citation>
    <scope>NUCLEOTIDE SEQUENCE [LARGE SCALE GENOMIC DNA]</scope>
    <source>
        <strain evidence="8">CGMCC 4.1641</strain>
    </source>
</reference>
<keyword evidence="2" id="KW-0805">Transcription regulation</keyword>
<feature type="modified residue" description="4-aspartylphosphate" evidence="5">
    <location>
        <position position="54"/>
    </location>
</feature>
<dbReference type="InterPro" id="IPR011990">
    <property type="entry name" value="TPR-like_helical_dom_sf"/>
</dbReference>
<dbReference type="Gene3D" id="1.10.10.10">
    <property type="entry name" value="Winged helix-like DNA-binding domain superfamily/Winged helix DNA-binding domain"/>
    <property type="match status" value="1"/>
</dbReference>
<keyword evidence="8" id="KW-1185">Reference proteome</keyword>
<dbReference type="Gene3D" id="1.25.40.10">
    <property type="entry name" value="Tetratricopeptide repeat domain"/>
    <property type="match status" value="1"/>
</dbReference>
<protein>
    <submittedName>
        <fullName evidence="7">BTAD domain-containing putative transcriptional regulator</fullName>
    </submittedName>
</protein>
<keyword evidence="3" id="KW-0238">DNA-binding</keyword>
<dbReference type="SUPFAM" id="SSF48452">
    <property type="entry name" value="TPR-like"/>
    <property type="match status" value="1"/>
</dbReference>
<organism evidence="7 8">
    <name type="scientific">Cohnella boryungensis</name>
    <dbReference type="NCBI Taxonomy" id="768479"/>
    <lineage>
        <taxon>Bacteria</taxon>
        <taxon>Bacillati</taxon>
        <taxon>Bacillota</taxon>
        <taxon>Bacilli</taxon>
        <taxon>Bacillales</taxon>
        <taxon>Paenibacillaceae</taxon>
        <taxon>Cohnella</taxon>
    </lineage>
</organism>
<dbReference type="InterPro" id="IPR016032">
    <property type="entry name" value="Sig_transdc_resp-reg_C-effctor"/>
</dbReference>
<dbReference type="EMBL" id="JBHSED010000038">
    <property type="protein sequence ID" value="MFC4305396.1"/>
    <property type="molecule type" value="Genomic_DNA"/>
</dbReference>
<dbReference type="Proteomes" id="UP001595755">
    <property type="component" value="Unassembled WGS sequence"/>
</dbReference>
<evidence type="ECO:0000256" key="4">
    <source>
        <dbReference type="ARBA" id="ARBA00023163"/>
    </source>
</evidence>
<dbReference type="PANTHER" id="PTHR35807">
    <property type="entry name" value="TRANSCRIPTIONAL REGULATOR REDD-RELATED"/>
    <property type="match status" value="1"/>
</dbReference>
<evidence type="ECO:0000313" key="7">
    <source>
        <dbReference type="EMBL" id="MFC4305396.1"/>
    </source>
</evidence>
<keyword evidence="1" id="KW-0902">Two-component regulatory system</keyword>
<dbReference type="SUPFAM" id="SSF52172">
    <property type="entry name" value="CheY-like"/>
    <property type="match status" value="1"/>
</dbReference>
<dbReference type="Pfam" id="PF00072">
    <property type="entry name" value="Response_reg"/>
    <property type="match status" value="1"/>
</dbReference>
<proteinExistence type="predicted"/>
<keyword evidence="5" id="KW-0597">Phosphoprotein</keyword>
<keyword evidence="4" id="KW-0804">Transcription</keyword>
<dbReference type="Pfam" id="PF03704">
    <property type="entry name" value="BTAD"/>
    <property type="match status" value="1"/>
</dbReference>
<dbReference type="PROSITE" id="PS50110">
    <property type="entry name" value="RESPONSE_REGULATORY"/>
    <property type="match status" value="1"/>
</dbReference>
<dbReference type="InterPro" id="IPR005158">
    <property type="entry name" value="BTAD"/>
</dbReference>
<dbReference type="RefSeq" id="WP_204604284.1">
    <property type="nucleotide sequence ID" value="NZ_JBHSED010000038.1"/>
</dbReference>
<evidence type="ECO:0000313" key="8">
    <source>
        <dbReference type="Proteomes" id="UP001595755"/>
    </source>
</evidence>
<gene>
    <name evidence="7" type="ORF">ACFO1S_18345</name>
</gene>
<accession>A0ABV8SCW2</accession>
<sequence length="366" mass="41987">MLRAIIVDDEELSVKRLSRILSESGRIGACHTFLNPGEAYEFARLNSVDVAFLDISMPEINGLKLSAMLSQLGGHTNIVFVTSYDEFALQAFELNAIDYLLKPVTAERLNRALDKIRRVQRTAPVEQLLEVFLFNGFKIRLPDREQELLKLRSPKTEELFALLLCKEAASREEIIDTLWPDLHYDKALNNLNTNLYYIRKALGESKARAFIQSTRNEIRIDRTAVYCDLYEFQRLLKEAQAGSGQLAEVFKQAEALYAGGLLQGKAYEWAGSYAHGLERDYIELLEKGARFHANRKELHASLHYFEGIVKLDPMREDAQHEIIRLYVQLGRNGEALRRYRDVEKLLRRELGTDPDPRIKALISSLK</sequence>
<dbReference type="InterPro" id="IPR036388">
    <property type="entry name" value="WH-like_DNA-bd_sf"/>
</dbReference>
<dbReference type="SUPFAM" id="SSF46894">
    <property type="entry name" value="C-terminal effector domain of the bipartite response regulators"/>
    <property type="match status" value="1"/>
</dbReference>
<feature type="domain" description="Response regulatory" evidence="6">
    <location>
        <begin position="3"/>
        <end position="117"/>
    </location>
</feature>